<comment type="caution">
    <text evidence="1">The sequence shown here is derived from an EMBL/GenBank/DDBJ whole genome shotgun (WGS) entry which is preliminary data.</text>
</comment>
<proteinExistence type="predicted"/>
<gene>
    <name evidence="1" type="ORF">HY768_03895</name>
</gene>
<dbReference type="Pfam" id="PF10771">
    <property type="entry name" value="DUF2582"/>
    <property type="match status" value="1"/>
</dbReference>
<name>A0A933IAH1_UNCT6</name>
<dbReference type="Gene3D" id="1.10.10.10">
    <property type="entry name" value="Winged helix-like DNA-binding domain superfamily/Winged helix DNA-binding domain"/>
    <property type="match status" value="1"/>
</dbReference>
<accession>A0A933IAH1</accession>
<protein>
    <submittedName>
        <fullName evidence="1">Winged helix-turn-helix domain-containing protein</fullName>
    </submittedName>
</protein>
<organism evidence="1 2">
    <name type="scientific">candidate division TA06 bacterium</name>
    <dbReference type="NCBI Taxonomy" id="2250710"/>
    <lineage>
        <taxon>Bacteria</taxon>
        <taxon>Bacteria division TA06</taxon>
    </lineage>
</organism>
<dbReference type="EMBL" id="JACQXR010000046">
    <property type="protein sequence ID" value="MBI4726358.1"/>
    <property type="molecule type" value="Genomic_DNA"/>
</dbReference>
<dbReference type="InterPro" id="IPR019707">
    <property type="entry name" value="DUF2582"/>
</dbReference>
<reference evidence="1" key="1">
    <citation type="submission" date="2020-07" db="EMBL/GenBank/DDBJ databases">
        <title>Huge and variable diversity of episymbiotic CPR bacteria and DPANN archaea in groundwater ecosystems.</title>
        <authorList>
            <person name="He C.Y."/>
            <person name="Keren R."/>
            <person name="Whittaker M."/>
            <person name="Farag I.F."/>
            <person name="Doudna J."/>
            <person name="Cate J.H.D."/>
            <person name="Banfield J.F."/>
        </authorList>
    </citation>
    <scope>NUCLEOTIDE SEQUENCE</scope>
    <source>
        <strain evidence="1">NC_groundwater_1520_Pr4_B-0.1um_53_5</strain>
    </source>
</reference>
<dbReference type="InterPro" id="IPR036388">
    <property type="entry name" value="WH-like_DNA-bd_sf"/>
</dbReference>
<evidence type="ECO:0000313" key="1">
    <source>
        <dbReference type="EMBL" id="MBI4726358.1"/>
    </source>
</evidence>
<dbReference type="Proteomes" id="UP000736328">
    <property type="component" value="Unassembled WGS sequence"/>
</dbReference>
<sequence length="67" mass="7673">MWNPIIGENAGKIWQVLSEKGTVSITVLKKETKLDDNWLYLGLGWLAREDKMAFILEGRQVKVALKE</sequence>
<dbReference type="AlphaFoldDB" id="A0A933IAH1"/>
<evidence type="ECO:0000313" key="2">
    <source>
        <dbReference type="Proteomes" id="UP000736328"/>
    </source>
</evidence>